<evidence type="ECO:0000256" key="11">
    <source>
        <dbReference type="ARBA" id="ARBA00023002"/>
    </source>
</evidence>
<dbReference type="GO" id="GO:0008703">
    <property type="term" value="F:5-amino-6-(5-phosphoribosylamino)uracil reductase activity"/>
    <property type="evidence" value="ECO:0007669"/>
    <property type="project" value="UniProtKB-EC"/>
</dbReference>
<organism evidence="20 21">
    <name type="scientific">Gloeobacter violaceus (strain ATCC 29082 / PCC 7421)</name>
    <dbReference type="NCBI Taxonomy" id="251221"/>
    <lineage>
        <taxon>Bacteria</taxon>
        <taxon>Bacillati</taxon>
        <taxon>Cyanobacteriota</taxon>
        <taxon>Cyanophyceae</taxon>
        <taxon>Gloeobacterales</taxon>
        <taxon>Gloeobacteraceae</taxon>
        <taxon>Gloeobacter</taxon>
    </lineage>
</organism>
<name>Q7NL76_GLOVI</name>
<comment type="similarity">
    <text evidence="5 15">In the C-terminal section; belongs to the HTP reductase family.</text>
</comment>
<dbReference type="PIRSF" id="PIRSF006769">
    <property type="entry name" value="RibD"/>
    <property type="match status" value="1"/>
</dbReference>
<evidence type="ECO:0000256" key="14">
    <source>
        <dbReference type="ARBA" id="ARBA00049886"/>
    </source>
</evidence>
<dbReference type="NCBIfam" id="TIGR00326">
    <property type="entry name" value="eubact_ribD"/>
    <property type="match status" value="1"/>
</dbReference>
<keyword evidence="21" id="KW-1185">Reference proteome</keyword>
<reference evidence="20 21" key="2">
    <citation type="journal article" date="2003" name="DNA Res.">
        <title>Complete genome structure of Gloeobacter violaceus PCC 7421, a cyanobacterium that lacks thylakoids (supplement).</title>
        <authorList>
            <person name="Nakamura Y."/>
            <person name="Kaneko T."/>
            <person name="Sato S."/>
            <person name="Mimuro M."/>
            <person name="Miyashita H."/>
            <person name="Tsuchiya T."/>
            <person name="Sasamoto S."/>
            <person name="Watanabe A."/>
            <person name="Kawashima K."/>
            <person name="Kishida Y."/>
            <person name="Kiyokawa C."/>
            <person name="Kohara M."/>
            <person name="Matsumoto M."/>
            <person name="Matsuno A."/>
            <person name="Nakazaki N."/>
            <person name="Shimpo S."/>
            <person name="Takeuchi C."/>
            <person name="Yamada M."/>
            <person name="Tabata S."/>
        </authorList>
    </citation>
    <scope>NUCLEOTIDE SEQUENCE [LARGE SCALE GENOMIC DNA]</scope>
    <source>
        <strain evidence="21">ATCC 29082 / PCC 7421</strain>
    </source>
</reference>
<dbReference type="STRING" id="251221.gene:10758731"/>
<evidence type="ECO:0000313" key="21">
    <source>
        <dbReference type="Proteomes" id="UP000000557"/>
    </source>
</evidence>
<dbReference type="NCBIfam" id="TIGR00227">
    <property type="entry name" value="ribD_Cterm"/>
    <property type="match status" value="1"/>
</dbReference>
<keyword evidence="6 15" id="KW-0686">Riboflavin biosynthesis</keyword>
<dbReference type="PANTHER" id="PTHR38011">
    <property type="entry name" value="DIHYDROFOLATE REDUCTASE FAMILY PROTEIN (AFU_ORTHOLOGUE AFUA_8G06820)"/>
    <property type="match status" value="1"/>
</dbReference>
<dbReference type="UniPathway" id="UPA00275">
    <property type="reaction ID" value="UER00401"/>
</dbReference>
<evidence type="ECO:0000256" key="1">
    <source>
        <dbReference type="ARBA" id="ARBA00002151"/>
    </source>
</evidence>
<comment type="cofactor">
    <cofactor evidence="15 18">
        <name>Zn(2+)</name>
        <dbReference type="ChEBI" id="CHEBI:29105"/>
    </cofactor>
    <text evidence="15 18">Binds 1 zinc ion.</text>
</comment>
<dbReference type="InParanoid" id="Q7NL76"/>
<feature type="binding site" evidence="18">
    <location>
        <position position="53"/>
    </location>
    <ligand>
        <name>Zn(2+)</name>
        <dbReference type="ChEBI" id="CHEBI:29105"/>
        <note>catalytic</note>
    </ligand>
</feature>
<dbReference type="eggNOG" id="COG0117">
    <property type="taxonomic scope" value="Bacteria"/>
</dbReference>
<comment type="pathway">
    <text evidence="3 15">Cofactor biosynthesis; riboflavin biosynthesis; 5-amino-6-(D-ribitylamino)uracil from GTP: step 3/4.</text>
</comment>
<dbReference type="EC" id="1.1.1.193" evidence="15"/>
<feature type="domain" description="CMP/dCMP-type deaminase" evidence="19">
    <location>
        <begin position="4"/>
        <end position="126"/>
    </location>
</feature>
<dbReference type="InterPro" id="IPR016192">
    <property type="entry name" value="APOBEC/CMP_deaminase_Zn-bd"/>
</dbReference>
<feature type="binding site" evidence="17">
    <location>
        <position position="187"/>
    </location>
    <ligand>
        <name>substrate</name>
    </ligand>
</feature>
<feature type="binding site" evidence="17">
    <location>
        <position position="199"/>
    </location>
    <ligand>
        <name>NADP(+)</name>
        <dbReference type="ChEBI" id="CHEBI:58349"/>
    </ligand>
</feature>
<dbReference type="InterPro" id="IPR024072">
    <property type="entry name" value="DHFR-like_dom_sf"/>
</dbReference>
<evidence type="ECO:0000256" key="15">
    <source>
        <dbReference type="PIRNR" id="PIRNR006769"/>
    </source>
</evidence>
<evidence type="ECO:0000256" key="7">
    <source>
        <dbReference type="ARBA" id="ARBA00022723"/>
    </source>
</evidence>
<evidence type="ECO:0000256" key="5">
    <source>
        <dbReference type="ARBA" id="ARBA00007417"/>
    </source>
</evidence>
<evidence type="ECO:0000256" key="18">
    <source>
        <dbReference type="PIRSR" id="PIRSR006769-3"/>
    </source>
</evidence>
<dbReference type="Pfam" id="PF01872">
    <property type="entry name" value="RibD_C"/>
    <property type="match status" value="1"/>
</dbReference>
<dbReference type="KEGG" id="gvi:gll1250"/>
<comment type="catalytic activity">
    <reaction evidence="13 15">
        <text>5-amino-6-(5-phospho-D-ribitylamino)uracil + NADP(+) = 5-amino-6-(5-phospho-D-ribosylamino)uracil + NADPH + H(+)</text>
        <dbReference type="Rhea" id="RHEA:17845"/>
        <dbReference type="ChEBI" id="CHEBI:15378"/>
        <dbReference type="ChEBI" id="CHEBI:57783"/>
        <dbReference type="ChEBI" id="CHEBI:58349"/>
        <dbReference type="ChEBI" id="CHEBI:58421"/>
        <dbReference type="ChEBI" id="CHEBI:58453"/>
        <dbReference type="EC" id="1.1.1.193"/>
    </reaction>
</comment>
<feature type="binding site" evidence="17">
    <location>
        <position position="171"/>
    </location>
    <ligand>
        <name>substrate</name>
    </ligand>
</feature>
<feature type="binding site" evidence="18">
    <location>
        <position position="78"/>
    </location>
    <ligand>
        <name>Zn(2+)</name>
        <dbReference type="ChEBI" id="CHEBI:29105"/>
        <note>catalytic</note>
    </ligand>
</feature>
<dbReference type="InterPro" id="IPR002734">
    <property type="entry name" value="RibDG_C"/>
</dbReference>
<feature type="binding site" evidence="17">
    <location>
        <position position="173"/>
    </location>
    <ligand>
        <name>NADP(+)</name>
        <dbReference type="ChEBI" id="CHEBI:58349"/>
    </ligand>
</feature>
<evidence type="ECO:0000256" key="4">
    <source>
        <dbReference type="ARBA" id="ARBA00005259"/>
    </source>
</evidence>
<feature type="binding site" evidence="17">
    <location>
        <position position="203"/>
    </location>
    <ligand>
        <name>substrate</name>
    </ligand>
</feature>
<feature type="active site" description="Proton donor" evidence="16">
    <location>
        <position position="55"/>
    </location>
</feature>
<dbReference type="PROSITE" id="PS51747">
    <property type="entry name" value="CYT_DCMP_DEAMINASES_2"/>
    <property type="match status" value="1"/>
</dbReference>
<dbReference type="GO" id="GO:0008835">
    <property type="term" value="F:diaminohydroxyphosphoribosylaminopyrimidine deaminase activity"/>
    <property type="evidence" value="ECO:0000318"/>
    <property type="project" value="GO_Central"/>
</dbReference>
<evidence type="ECO:0000256" key="6">
    <source>
        <dbReference type="ARBA" id="ARBA00022619"/>
    </source>
</evidence>
<keyword evidence="10 15" id="KW-0521">NADP</keyword>
<comment type="similarity">
    <text evidence="4 15">In the N-terminal section; belongs to the cytidine and deoxycytidylate deaminase family.</text>
</comment>
<feature type="binding site" evidence="17">
    <location>
        <begin position="294"/>
        <end position="300"/>
    </location>
    <ligand>
        <name>NADP(+)</name>
        <dbReference type="ChEBI" id="CHEBI:58349"/>
    </ligand>
</feature>
<evidence type="ECO:0000256" key="12">
    <source>
        <dbReference type="ARBA" id="ARBA00023268"/>
    </source>
</evidence>
<keyword evidence="9 15" id="KW-0862">Zinc</keyword>
<dbReference type="FunCoup" id="Q7NL76">
    <property type="interactions" value="207"/>
</dbReference>
<keyword evidence="7 15" id="KW-0479">Metal-binding</keyword>
<dbReference type="GO" id="GO:0009231">
    <property type="term" value="P:riboflavin biosynthetic process"/>
    <property type="evidence" value="ECO:0007669"/>
    <property type="project" value="UniProtKB-UniPathway"/>
</dbReference>
<dbReference type="PATRIC" id="fig|251221.4.peg.1272"/>
<dbReference type="GO" id="GO:0008270">
    <property type="term" value="F:zinc ion binding"/>
    <property type="evidence" value="ECO:0007669"/>
    <property type="project" value="InterPro"/>
</dbReference>
<comment type="function">
    <text evidence="1 15">Converts 2,5-diamino-6-(ribosylamino)-4(3h)-pyrimidinone 5'-phosphate into 5-amino-6-(ribosylamino)-2,4(1h,3h)-pyrimidinedione 5'-phosphate.</text>
</comment>
<evidence type="ECO:0000256" key="10">
    <source>
        <dbReference type="ARBA" id="ARBA00022857"/>
    </source>
</evidence>
<reference evidence="20 21" key="1">
    <citation type="journal article" date="2003" name="DNA Res.">
        <title>Complete genome structure of Gloeobacter violaceus PCC 7421, a cyanobacterium that lacks thylakoids.</title>
        <authorList>
            <person name="Nakamura Y."/>
            <person name="Kaneko T."/>
            <person name="Sato S."/>
            <person name="Mimuro M."/>
            <person name="Miyashita H."/>
            <person name="Tsuchiya T."/>
            <person name="Sasamoto S."/>
            <person name="Watanabe A."/>
            <person name="Kawashima K."/>
            <person name="Kishida Y."/>
            <person name="Kiyokawa C."/>
            <person name="Kohara M."/>
            <person name="Matsumoto M."/>
            <person name="Matsuno A."/>
            <person name="Nakazaki N."/>
            <person name="Shimpo S."/>
            <person name="Takeuchi C."/>
            <person name="Yamada M."/>
            <person name="Tabata S."/>
        </authorList>
    </citation>
    <scope>NUCLEOTIDE SEQUENCE [LARGE SCALE GENOMIC DNA]</scope>
    <source>
        <strain evidence="21">ATCC 29082 / PCC 7421</strain>
    </source>
</reference>
<evidence type="ECO:0000313" key="20">
    <source>
        <dbReference type="EMBL" id="BAC89191.1"/>
    </source>
</evidence>
<dbReference type="AlphaFoldDB" id="Q7NL76"/>
<dbReference type="FunFam" id="3.40.140.10:FF:000025">
    <property type="entry name" value="Riboflavin biosynthesis protein RibD"/>
    <property type="match status" value="1"/>
</dbReference>
<dbReference type="EnsemblBacteria" id="BAC89191">
    <property type="protein sequence ID" value="BAC89191"/>
    <property type="gene ID" value="BAC89191"/>
</dbReference>
<evidence type="ECO:0000256" key="9">
    <source>
        <dbReference type="ARBA" id="ARBA00022833"/>
    </source>
</evidence>
<dbReference type="PhylomeDB" id="Q7NL76"/>
<dbReference type="eggNOG" id="COG1985">
    <property type="taxonomic scope" value="Bacteria"/>
</dbReference>
<feature type="binding site" evidence="17">
    <location>
        <position position="157"/>
    </location>
    <ligand>
        <name>NADP(+)</name>
        <dbReference type="ChEBI" id="CHEBI:58349"/>
    </ligand>
</feature>
<dbReference type="HOGENOM" id="CLU_036590_1_2_3"/>
<dbReference type="InterPro" id="IPR016193">
    <property type="entry name" value="Cytidine_deaminase-like"/>
</dbReference>
<keyword evidence="11 15" id="KW-0560">Oxidoreductase</keyword>
<evidence type="ECO:0000256" key="3">
    <source>
        <dbReference type="ARBA" id="ARBA00004910"/>
    </source>
</evidence>
<dbReference type="PROSITE" id="PS00903">
    <property type="entry name" value="CYT_DCMP_DEAMINASES_1"/>
    <property type="match status" value="1"/>
</dbReference>
<evidence type="ECO:0000256" key="17">
    <source>
        <dbReference type="PIRSR" id="PIRSR006769-2"/>
    </source>
</evidence>
<evidence type="ECO:0000256" key="13">
    <source>
        <dbReference type="ARBA" id="ARBA00049861"/>
    </source>
</evidence>
<dbReference type="GO" id="GO:0050661">
    <property type="term" value="F:NADP binding"/>
    <property type="evidence" value="ECO:0007669"/>
    <property type="project" value="InterPro"/>
</dbReference>
<dbReference type="InterPro" id="IPR050765">
    <property type="entry name" value="Riboflavin_Biosynth_HTPR"/>
</dbReference>
<protein>
    <recommendedName>
        <fullName evidence="15">Riboflavin biosynthesis protein RibD</fullName>
    </recommendedName>
    <domain>
        <recommendedName>
            <fullName evidence="15">Diaminohydroxyphosphoribosylaminopyrimidine deaminase</fullName>
            <shortName evidence="15">DRAP deaminase</shortName>
            <ecNumber evidence="15">3.5.4.26</ecNumber>
        </recommendedName>
        <alternativeName>
            <fullName evidence="15">Riboflavin-specific deaminase</fullName>
        </alternativeName>
    </domain>
    <domain>
        <recommendedName>
            <fullName evidence="15">5-amino-6-(5-phosphoribosylamino)uracil reductase</fullName>
            <ecNumber evidence="15">1.1.1.193</ecNumber>
        </recommendedName>
        <alternativeName>
            <fullName evidence="15">HTP reductase</fullName>
        </alternativeName>
    </domain>
</protein>
<dbReference type="SUPFAM" id="SSF53927">
    <property type="entry name" value="Cytidine deaminase-like"/>
    <property type="match status" value="1"/>
</dbReference>
<dbReference type="Gene3D" id="3.40.430.10">
    <property type="entry name" value="Dihydrofolate Reductase, subunit A"/>
    <property type="match status" value="1"/>
</dbReference>
<evidence type="ECO:0000256" key="16">
    <source>
        <dbReference type="PIRSR" id="PIRSR006769-1"/>
    </source>
</evidence>
<feature type="binding site" evidence="17">
    <location>
        <position position="292"/>
    </location>
    <ligand>
        <name>substrate</name>
    </ligand>
</feature>
<dbReference type="Pfam" id="PF00383">
    <property type="entry name" value="dCMP_cyt_deam_1"/>
    <property type="match status" value="1"/>
</dbReference>
<dbReference type="Proteomes" id="UP000000557">
    <property type="component" value="Chromosome"/>
</dbReference>
<feature type="binding site" evidence="17">
    <location>
        <position position="207"/>
    </location>
    <ligand>
        <name>substrate</name>
    </ligand>
</feature>
<dbReference type="SUPFAM" id="SSF53597">
    <property type="entry name" value="Dihydrofolate reductase-like"/>
    <property type="match status" value="1"/>
</dbReference>
<comment type="catalytic activity">
    <reaction evidence="14 15">
        <text>2,5-diamino-6-hydroxy-4-(5-phosphoribosylamino)-pyrimidine + H2O + H(+) = 5-amino-6-(5-phospho-D-ribosylamino)uracil + NH4(+)</text>
        <dbReference type="Rhea" id="RHEA:21868"/>
        <dbReference type="ChEBI" id="CHEBI:15377"/>
        <dbReference type="ChEBI" id="CHEBI:15378"/>
        <dbReference type="ChEBI" id="CHEBI:28938"/>
        <dbReference type="ChEBI" id="CHEBI:58453"/>
        <dbReference type="ChEBI" id="CHEBI:58614"/>
        <dbReference type="EC" id="3.5.4.26"/>
    </reaction>
</comment>
<accession>Q7NL76</accession>
<evidence type="ECO:0000256" key="8">
    <source>
        <dbReference type="ARBA" id="ARBA00022801"/>
    </source>
</evidence>
<evidence type="ECO:0000259" key="19">
    <source>
        <dbReference type="PROSITE" id="PS51747"/>
    </source>
</evidence>
<sequence>MVAVSDEDWMERCLALAEQAWGRTTPNPLVGAVVVNDGLAVGEGFHPKAGAPHAEAFALRAAGDLARGATLYVNLEPCNHHGRTPPCTEAIVAAGLQRVVIGMVDPNPIVSGRGLERLRTAGIEVSVGVLSDRCERLNEAFSHFMRTGRPFGVLKYAMTLDGKTATRTGHSFWISGQAARARTHRLRAFADAVIVGGNTVRLDDPQLTVRLAEGRNPLRVVLSRTLALPAEARLWLDQTPSPTLVFTGAQGDPQMRSHLERLGVEVQVLDELTPAAVLEKLASYPCVSVLWECGGTLAWSALTDGSVQKVICFVAPCLVGGAQAYTPVAGEGFAKMHAAMRLERVHAEPVGEDWMWSGYLQFNPRN</sequence>
<feature type="binding site" evidence="18">
    <location>
        <position position="87"/>
    </location>
    <ligand>
        <name>Zn(2+)</name>
        <dbReference type="ChEBI" id="CHEBI:29105"/>
        <note>catalytic</note>
    </ligand>
</feature>
<evidence type="ECO:0000256" key="2">
    <source>
        <dbReference type="ARBA" id="ARBA00004882"/>
    </source>
</evidence>
<dbReference type="CDD" id="cd01284">
    <property type="entry name" value="Riboflavin_deaminase-reductase"/>
    <property type="match status" value="1"/>
</dbReference>
<dbReference type="InterPro" id="IPR011549">
    <property type="entry name" value="RibD_C"/>
</dbReference>
<dbReference type="Gene3D" id="3.40.140.10">
    <property type="entry name" value="Cytidine Deaminase, domain 2"/>
    <property type="match status" value="1"/>
</dbReference>
<dbReference type="EC" id="3.5.4.26" evidence="15"/>
<comment type="pathway">
    <text evidence="2 15">Cofactor biosynthesis; riboflavin biosynthesis; 5-amino-6-(D-ribitylamino)uracil from GTP: step 2/4.</text>
</comment>
<dbReference type="PANTHER" id="PTHR38011:SF7">
    <property type="entry name" value="2,5-DIAMINO-6-RIBOSYLAMINO-4(3H)-PYRIMIDINONE 5'-PHOSPHATE REDUCTASE"/>
    <property type="match status" value="1"/>
</dbReference>
<dbReference type="RefSeq" id="WP_011141250.1">
    <property type="nucleotide sequence ID" value="NC_005125.1"/>
</dbReference>
<dbReference type="OrthoDB" id="9800865at2"/>
<proteinExistence type="inferred from homology"/>
<keyword evidence="12" id="KW-0511">Multifunctional enzyme</keyword>
<dbReference type="InterPro" id="IPR002125">
    <property type="entry name" value="CMP_dCMP_dom"/>
</dbReference>
<dbReference type="InterPro" id="IPR004794">
    <property type="entry name" value="Eubact_RibD"/>
</dbReference>
<keyword evidence="8 15" id="KW-0378">Hydrolase</keyword>
<gene>
    <name evidence="20" type="primary">ribD</name>
</gene>
<feature type="binding site" evidence="17">
    <location>
        <position position="210"/>
    </location>
    <ligand>
        <name>substrate</name>
    </ligand>
</feature>
<dbReference type="EMBL" id="BA000045">
    <property type="protein sequence ID" value="BAC89191.1"/>
    <property type="molecule type" value="Genomic_DNA"/>
</dbReference>